<gene>
    <name evidence="2" type="ORF">SDC9_85422</name>
</gene>
<feature type="region of interest" description="Disordered" evidence="1">
    <location>
        <begin position="136"/>
        <end position="161"/>
    </location>
</feature>
<organism evidence="2">
    <name type="scientific">bioreactor metagenome</name>
    <dbReference type="NCBI Taxonomy" id="1076179"/>
    <lineage>
        <taxon>unclassified sequences</taxon>
        <taxon>metagenomes</taxon>
        <taxon>ecological metagenomes</taxon>
    </lineage>
</organism>
<evidence type="ECO:0000256" key="1">
    <source>
        <dbReference type="SAM" id="MobiDB-lite"/>
    </source>
</evidence>
<reference evidence="2" key="1">
    <citation type="submission" date="2019-08" db="EMBL/GenBank/DDBJ databases">
        <authorList>
            <person name="Kucharzyk K."/>
            <person name="Murdoch R.W."/>
            <person name="Higgins S."/>
            <person name="Loffler F."/>
        </authorList>
    </citation>
    <scope>NUCLEOTIDE SEQUENCE</scope>
</reference>
<comment type="caution">
    <text evidence="2">The sequence shown here is derived from an EMBL/GenBank/DDBJ whole genome shotgun (WGS) entry which is preliminary data.</text>
</comment>
<sequence>MQPSTGKGLQLHDRMLRVPQGGGVRCGDYHTAVSAADRQTKTAVQSRRRVQQTVIIPLPSLIQQSAELTFADGAAPVAYRRGEQVKCGKTGLAHHRIFQRTSALSHIGKVHQGLVCEPQRKIEIPKPDVTVDTKHTLSRLGHGGPHSRHKGGLAGPALAGDHGDTFTHPDFTSFIS</sequence>
<accession>A0A644ZD20</accession>
<name>A0A644ZD20_9ZZZZ</name>
<dbReference type="EMBL" id="VSSQ01008410">
    <property type="protein sequence ID" value="MPM38792.1"/>
    <property type="molecule type" value="Genomic_DNA"/>
</dbReference>
<protein>
    <submittedName>
        <fullName evidence="2">Uncharacterized protein</fullName>
    </submittedName>
</protein>
<evidence type="ECO:0000313" key="2">
    <source>
        <dbReference type="EMBL" id="MPM38792.1"/>
    </source>
</evidence>
<dbReference type="AlphaFoldDB" id="A0A644ZD20"/>
<proteinExistence type="predicted"/>